<dbReference type="Gene3D" id="3.30.420.40">
    <property type="match status" value="1"/>
</dbReference>
<feature type="region of interest" description="Disordered" evidence="1">
    <location>
        <begin position="572"/>
        <end position="607"/>
    </location>
</feature>
<gene>
    <name evidence="3" type="ORF">VaNZ11_011161</name>
</gene>
<comment type="caution">
    <text evidence="3">The sequence shown here is derived from an EMBL/GenBank/DDBJ whole genome shotgun (WGS) entry which is preliminary data.</text>
</comment>
<accession>A0ABQ5SC57</accession>
<dbReference type="Proteomes" id="UP001165090">
    <property type="component" value="Unassembled WGS sequence"/>
</dbReference>
<evidence type="ECO:0000259" key="2">
    <source>
        <dbReference type="Pfam" id="PF02541"/>
    </source>
</evidence>
<feature type="domain" description="Ppx/GppA phosphatase N-terminal" evidence="2">
    <location>
        <begin position="369"/>
        <end position="419"/>
    </location>
</feature>
<dbReference type="InterPro" id="IPR043129">
    <property type="entry name" value="ATPase_NBD"/>
</dbReference>
<evidence type="ECO:0000256" key="1">
    <source>
        <dbReference type="SAM" id="MobiDB-lite"/>
    </source>
</evidence>
<organism evidence="3 4">
    <name type="scientific">Volvox africanus</name>
    <dbReference type="NCBI Taxonomy" id="51714"/>
    <lineage>
        <taxon>Eukaryota</taxon>
        <taxon>Viridiplantae</taxon>
        <taxon>Chlorophyta</taxon>
        <taxon>core chlorophytes</taxon>
        <taxon>Chlorophyceae</taxon>
        <taxon>CS clade</taxon>
        <taxon>Chlamydomonadales</taxon>
        <taxon>Volvocaceae</taxon>
        <taxon>Volvox</taxon>
    </lineage>
</organism>
<dbReference type="InterPro" id="IPR003695">
    <property type="entry name" value="Ppx_GppA_N"/>
</dbReference>
<reference evidence="3 4" key="1">
    <citation type="journal article" date="2023" name="IScience">
        <title>Expanded male sex-determining region conserved during the evolution of homothallism in the green alga Volvox.</title>
        <authorList>
            <person name="Yamamoto K."/>
            <person name="Matsuzaki R."/>
            <person name="Mahakham W."/>
            <person name="Heman W."/>
            <person name="Sekimoto H."/>
            <person name="Kawachi M."/>
            <person name="Minakuchi Y."/>
            <person name="Toyoda A."/>
            <person name="Nozaki H."/>
        </authorList>
    </citation>
    <scope>NUCLEOTIDE SEQUENCE [LARGE SCALE GENOMIC DNA]</scope>
    <source>
        <strain evidence="3 4">NIES-4468</strain>
    </source>
</reference>
<proteinExistence type="predicted"/>
<protein>
    <recommendedName>
        <fullName evidence="2">Ppx/GppA phosphatase N-terminal domain-containing protein</fullName>
    </recommendedName>
</protein>
<sequence length="753" mass="79017">MRSFCLPYSGLDTQAHWFNRNAKYYYRLCFRAHSKMRSIGVSNRSSAEWADDWTEALDGPLRRNNDSDSDAAYGSSPQCAPSLGSKNCAGLQNLPFLRSLVSVPDMAQYGKVERLLLSPHVMHYSSVTEQYEWAAVLDAREEQTALLEPFQGSEAPRATAVIPMAPPPVQITGLHGAAAANVALEVPRAAAAASRAATAGRGGIEPTNVNAAEDDICLKKTAPARESVAAPLQPAIAAVAVSSLNNRSSRDGCNTDGLLVAIELGSHCTRALLHDGRSELARLTYDTMLGQNVSHHSGDCSSARDFHPEALQRTLCALQQIMAEVLAAAAVAPPSPPSTMASQAAVKATAPVKTVLSPRSVGQPRIVARMVATAAVRDTSSSSRAALVAAAERLTGCSLEILTGEDEGRLAWRGVVCGLQSPTPPRQSHVSVAEATAASASTESVCRDHNHQHQQHLLVVDMGGRSTEFVYGAHKADRPAAVSVPLGCVGLHSAACELEQSCAPFKNGLTVAVRQPGATGGGGNCGQDCGSALSVFVPRPEDVEPSLEALEACVRLAQETVQRVCRGMPWMPPKSPMAATTTEAEAGARSKDPACNPWPMDTQKPSAGGGNGGCAVGVAAGCAAPSSLVYLLQNCSTEETSMADVIFTGGTVTTLAALHQQLPYYDRSRVHGSVLTFGDIAALMVHLADAEERAAALRTYGWLTEARCRTLAAGCAGLLGVMAALGLERVAVSDADLLDGLLAEILDSYTLLR</sequence>
<dbReference type="PANTHER" id="PTHR30005">
    <property type="entry name" value="EXOPOLYPHOSPHATASE"/>
    <property type="match status" value="1"/>
</dbReference>
<dbReference type="EMBL" id="BSDZ01000078">
    <property type="protein sequence ID" value="GLI67224.1"/>
    <property type="molecule type" value="Genomic_DNA"/>
</dbReference>
<evidence type="ECO:0000313" key="4">
    <source>
        <dbReference type="Proteomes" id="UP001165090"/>
    </source>
</evidence>
<dbReference type="InterPro" id="IPR050273">
    <property type="entry name" value="GppA/Ppx_hydrolase"/>
</dbReference>
<name>A0ABQ5SC57_9CHLO</name>
<keyword evidence="4" id="KW-1185">Reference proteome</keyword>
<dbReference type="SUPFAM" id="SSF53067">
    <property type="entry name" value="Actin-like ATPase domain"/>
    <property type="match status" value="2"/>
</dbReference>
<evidence type="ECO:0000313" key="3">
    <source>
        <dbReference type="EMBL" id="GLI67224.1"/>
    </source>
</evidence>
<dbReference type="Gene3D" id="3.30.420.150">
    <property type="entry name" value="Exopolyphosphatase. Domain 2"/>
    <property type="match status" value="1"/>
</dbReference>
<dbReference type="PANTHER" id="PTHR30005:SF0">
    <property type="entry name" value="RETROGRADE REGULATION PROTEIN 2"/>
    <property type="match status" value="1"/>
</dbReference>
<dbReference type="Pfam" id="PF02541">
    <property type="entry name" value="Ppx-GppA"/>
    <property type="match status" value="1"/>
</dbReference>